<dbReference type="Pfam" id="PF04542">
    <property type="entry name" value="Sigma70_r2"/>
    <property type="match status" value="1"/>
</dbReference>
<gene>
    <name evidence="7" type="ORF">COS26_01600</name>
</gene>
<comment type="caution">
    <text evidence="7">The sequence shown here is derived from an EMBL/GenBank/DDBJ whole genome shotgun (WGS) entry which is preliminary data.</text>
</comment>
<evidence type="ECO:0000259" key="5">
    <source>
        <dbReference type="Pfam" id="PF04542"/>
    </source>
</evidence>
<evidence type="ECO:0000256" key="4">
    <source>
        <dbReference type="ARBA" id="ARBA00023163"/>
    </source>
</evidence>
<dbReference type="GO" id="GO:0006352">
    <property type="term" value="P:DNA-templated transcription initiation"/>
    <property type="evidence" value="ECO:0007669"/>
    <property type="project" value="InterPro"/>
</dbReference>
<evidence type="ECO:0000256" key="1">
    <source>
        <dbReference type="ARBA" id="ARBA00010641"/>
    </source>
</evidence>
<dbReference type="EMBL" id="PEUA01000035">
    <property type="protein sequence ID" value="PIV42809.1"/>
    <property type="molecule type" value="Genomic_DNA"/>
</dbReference>
<dbReference type="CDD" id="cd06171">
    <property type="entry name" value="Sigma70_r4"/>
    <property type="match status" value="1"/>
</dbReference>
<dbReference type="Gene3D" id="1.10.10.10">
    <property type="entry name" value="Winged helix-like DNA-binding domain superfamily/Winged helix DNA-binding domain"/>
    <property type="match status" value="1"/>
</dbReference>
<keyword evidence="4" id="KW-0804">Transcription</keyword>
<dbReference type="GO" id="GO:0016987">
    <property type="term" value="F:sigma factor activity"/>
    <property type="evidence" value="ECO:0007669"/>
    <property type="project" value="UniProtKB-KW"/>
</dbReference>
<dbReference type="SUPFAM" id="SSF88946">
    <property type="entry name" value="Sigma2 domain of RNA polymerase sigma factors"/>
    <property type="match status" value="1"/>
</dbReference>
<proteinExistence type="inferred from homology"/>
<dbReference type="InterPro" id="IPR013325">
    <property type="entry name" value="RNA_pol_sigma_r2"/>
</dbReference>
<dbReference type="InterPro" id="IPR014284">
    <property type="entry name" value="RNA_pol_sigma-70_dom"/>
</dbReference>
<keyword evidence="2" id="KW-0805">Transcription regulation</keyword>
<reference evidence="8" key="1">
    <citation type="submission" date="2017-09" db="EMBL/GenBank/DDBJ databases">
        <title>Depth-based differentiation of microbial function through sediment-hosted aquifers and enrichment of novel symbionts in the deep terrestrial subsurface.</title>
        <authorList>
            <person name="Probst A.J."/>
            <person name="Ladd B."/>
            <person name="Jarett J.K."/>
            <person name="Geller-Mcgrath D.E."/>
            <person name="Sieber C.M.K."/>
            <person name="Emerson J.B."/>
            <person name="Anantharaman K."/>
            <person name="Thomas B.C."/>
            <person name="Malmstrom R."/>
            <person name="Stieglmeier M."/>
            <person name="Klingl A."/>
            <person name="Woyke T."/>
            <person name="Ryan C.M."/>
            <person name="Banfield J.F."/>
        </authorList>
    </citation>
    <scope>NUCLEOTIDE SEQUENCE [LARGE SCALE GENOMIC DNA]</scope>
</reference>
<feature type="domain" description="RNA polymerase sigma factor 70 region 4 type 2" evidence="6">
    <location>
        <begin position="118"/>
        <end position="169"/>
    </location>
</feature>
<dbReference type="GO" id="GO:0003677">
    <property type="term" value="F:DNA binding"/>
    <property type="evidence" value="ECO:0007669"/>
    <property type="project" value="InterPro"/>
</dbReference>
<dbReference type="InterPro" id="IPR013249">
    <property type="entry name" value="RNA_pol_sigma70_r4_t2"/>
</dbReference>
<dbReference type="NCBIfam" id="TIGR02937">
    <property type="entry name" value="sigma70-ECF"/>
    <property type="match status" value="1"/>
</dbReference>
<evidence type="ECO:0000313" key="7">
    <source>
        <dbReference type="EMBL" id="PIV42809.1"/>
    </source>
</evidence>
<evidence type="ECO:0008006" key="9">
    <source>
        <dbReference type="Google" id="ProtNLM"/>
    </source>
</evidence>
<keyword evidence="3" id="KW-0731">Sigma factor</keyword>
<dbReference type="InterPro" id="IPR039425">
    <property type="entry name" value="RNA_pol_sigma-70-like"/>
</dbReference>
<evidence type="ECO:0000259" key="6">
    <source>
        <dbReference type="Pfam" id="PF08281"/>
    </source>
</evidence>
<protein>
    <recommendedName>
        <fullName evidence="9">RNA polymerase sigma factor</fullName>
    </recommendedName>
</protein>
<comment type="similarity">
    <text evidence="1">Belongs to the sigma-70 factor family. ECF subfamily.</text>
</comment>
<accession>A0A2M7D808</accession>
<dbReference type="InterPro" id="IPR013324">
    <property type="entry name" value="RNA_pol_sigma_r3/r4-like"/>
</dbReference>
<evidence type="ECO:0000256" key="3">
    <source>
        <dbReference type="ARBA" id="ARBA00023082"/>
    </source>
</evidence>
<feature type="domain" description="RNA polymerase sigma-70 region 2" evidence="5">
    <location>
        <begin position="20"/>
        <end position="89"/>
    </location>
</feature>
<dbReference type="AlphaFoldDB" id="A0A2M7D808"/>
<dbReference type="Gene3D" id="1.10.1740.10">
    <property type="match status" value="1"/>
</dbReference>
<sequence>MSYLVQLYFMANPRKEFGKIYDKHIKKIYRFIFLKVSSEDIAQDLCSETFLRGWEAYKNTENKIENPSAFLYRIARNLVTDHYREKGRTQIVSTESLPIADPRPGFEEKIALDFDLVQVKAALTNLKDEYQNVIIWHYLDDLPIQEVAKMLDKSEETTRVLLHRALKSLKNELNPPVEEA</sequence>
<dbReference type="Proteomes" id="UP000230304">
    <property type="component" value="Unassembled WGS sequence"/>
</dbReference>
<dbReference type="PANTHER" id="PTHR43133:SF57">
    <property type="entry name" value="RNA POLYMERASE SIGMA-70 FACTOR"/>
    <property type="match status" value="1"/>
</dbReference>
<evidence type="ECO:0000256" key="2">
    <source>
        <dbReference type="ARBA" id="ARBA00023015"/>
    </source>
</evidence>
<organism evidence="7 8">
    <name type="scientific">Candidatus Nealsonbacteria bacterium CG02_land_8_20_14_3_00_40_11</name>
    <dbReference type="NCBI Taxonomy" id="1974700"/>
    <lineage>
        <taxon>Bacteria</taxon>
        <taxon>Candidatus Nealsoniibacteriota</taxon>
    </lineage>
</organism>
<dbReference type="Pfam" id="PF08281">
    <property type="entry name" value="Sigma70_r4_2"/>
    <property type="match status" value="1"/>
</dbReference>
<dbReference type="SUPFAM" id="SSF88659">
    <property type="entry name" value="Sigma3 and sigma4 domains of RNA polymerase sigma factors"/>
    <property type="match status" value="1"/>
</dbReference>
<dbReference type="InterPro" id="IPR007627">
    <property type="entry name" value="RNA_pol_sigma70_r2"/>
</dbReference>
<evidence type="ECO:0000313" key="8">
    <source>
        <dbReference type="Proteomes" id="UP000230304"/>
    </source>
</evidence>
<name>A0A2M7D808_9BACT</name>
<dbReference type="InterPro" id="IPR036388">
    <property type="entry name" value="WH-like_DNA-bd_sf"/>
</dbReference>
<dbReference type="PANTHER" id="PTHR43133">
    <property type="entry name" value="RNA POLYMERASE ECF-TYPE SIGMA FACTO"/>
    <property type="match status" value="1"/>
</dbReference>